<dbReference type="RefSeq" id="WP_244865244.1">
    <property type="nucleotide sequence ID" value="NZ_BOVK01000060.1"/>
</dbReference>
<accession>A0A8J4H6U6</accession>
<evidence type="ECO:0000313" key="2">
    <source>
        <dbReference type="Proteomes" id="UP000677918"/>
    </source>
</evidence>
<dbReference type="SUPFAM" id="SSF48056">
    <property type="entry name" value="Di-copper centre-containing domain"/>
    <property type="match status" value="1"/>
</dbReference>
<proteinExistence type="predicted"/>
<dbReference type="InterPro" id="IPR008922">
    <property type="entry name" value="Di-copper_centre_dom_sf"/>
</dbReference>
<name>A0A8J4H6U6_9BACL</name>
<organism evidence="1 2">
    <name type="scientific">Xylanibacillus composti</name>
    <dbReference type="NCBI Taxonomy" id="1572762"/>
    <lineage>
        <taxon>Bacteria</taxon>
        <taxon>Bacillati</taxon>
        <taxon>Bacillota</taxon>
        <taxon>Bacilli</taxon>
        <taxon>Bacillales</taxon>
        <taxon>Paenibacillaceae</taxon>
        <taxon>Xylanibacillus</taxon>
    </lineage>
</organism>
<keyword evidence="2" id="KW-1185">Reference proteome</keyword>
<dbReference type="EMBL" id="BOVK01000060">
    <property type="protein sequence ID" value="GIQ70812.1"/>
    <property type="molecule type" value="Genomic_DNA"/>
</dbReference>
<dbReference type="AlphaFoldDB" id="A0A8J4H6U6"/>
<dbReference type="Proteomes" id="UP000677918">
    <property type="component" value="Unassembled WGS sequence"/>
</dbReference>
<evidence type="ECO:0000313" key="1">
    <source>
        <dbReference type="EMBL" id="GIQ70812.1"/>
    </source>
</evidence>
<protein>
    <submittedName>
        <fullName evidence="1">Uncharacterized protein</fullName>
    </submittedName>
</protein>
<sequence length="152" mass="18063">MATIPRYPQRFLDEHAAWHRNMSMNARAGDGIEFLRFHRDFMRKSLRWYNKQGLSRRRVAPWPSIPLDIKRHPRWTPGLQAAEDRVTRNLGSFSSADELGRFLLTSFLHDTVHVIGAEVYDDPDFGQIDLAPRSTLFYNWHGLIDRWWEQRE</sequence>
<gene>
    <name evidence="1" type="ORF">XYCOK13_36360</name>
</gene>
<comment type="caution">
    <text evidence="1">The sequence shown here is derived from an EMBL/GenBank/DDBJ whole genome shotgun (WGS) entry which is preliminary data.</text>
</comment>
<reference evidence="1" key="1">
    <citation type="submission" date="2021-04" db="EMBL/GenBank/DDBJ databases">
        <title>Draft genome sequence of Xylanibacillus composti strain K13.</title>
        <authorList>
            <person name="Uke A."/>
            <person name="Chhe C."/>
            <person name="Baramee S."/>
            <person name="Kosugi A."/>
        </authorList>
    </citation>
    <scope>NUCLEOTIDE SEQUENCE</scope>
    <source>
        <strain evidence="1">K13</strain>
    </source>
</reference>